<feature type="transmembrane region" description="Helical" evidence="1">
    <location>
        <begin position="86"/>
        <end position="108"/>
    </location>
</feature>
<feature type="transmembrane region" description="Helical" evidence="1">
    <location>
        <begin position="52"/>
        <end position="74"/>
    </location>
</feature>
<name>A0A9W4WP07_9PEZI</name>
<evidence type="ECO:0000313" key="3">
    <source>
        <dbReference type="Proteomes" id="UP001152533"/>
    </source>
</evidence>
<keyword evidence="3" id="KW-1185">Reference proteome</keyword>
<proteinExistence type="predicted"/>
<dbReference type="Proteomes" id="UP001152533">
    <property type="component" value="Unassembled WGS sequence"/>
</dbReference>
<reference evidence="2" key="1">
    <citation type="submission" date="2022-08" db="EMBL/GenBank/DDBJ databases">
        <authorList>
            <person name="Giroux E."/>
            <person name="Giroux E."/>
        </authorList>
    </citation>
    <scope>NUCLEOTIDE SEQUENCE</scope>
    <source>
        <strain evidence="2">H1091258</strain>
    </source>
</reference>
<sequence>MLVPAAVQQISLASVSSQAGRLCFLNMLPLSLLVMPENSIMPRLVRQCREQWLWAHAFLGYLVAFQATMHAIAALCPLSTLSDVHWSVWATGLTSVILLVLVVVLSAWEQQFQAAISKALRNPALAKKPPESSHSIMAHWMLGTVLAGVMMAHTVSDVPWALLSVIALSFALFVGMSITKRASSSIDPLCVVKTTHGQEGRSGGPRVHVLEVGMEASGTAAGEWWYFKVDGIPVRVARLERRPRHDGAGYHVVAVLLMSRDPQGTGSPDVRGPYILPLAAPIATNRPLRIITLDSGVVEAQQYLAWRGDLKRVEGACTSLVWLNENPLVLKTWITNAGFNETSQIRIVCF</sequence>
<keyword evidence="1" id="KW-0812">Transmembrane</keyword>
<keyword evidence="1" id="KW-1133">Transmembrane helix</keyword>
<keyword evidence="1" id="KW-0472">Membrane</keyword>
<comment type="caution">
    <text evidence="2">The sequence shown here is derived from an EMBL/GenBank/DDBJ whole genome shotgun (WGS) entry which is preliminary data.</text>
</comment>
<evidence type="ECO:0000256" key="1">
    <source>
        <dbReference type="SAM" id="Phobius"/>
    </source>
</evidence>
<dbReference type="EMBL" id="CAMGZC010003797">
    <property type="protein sequence ID" value="CAI0655830.1"/>
    <property type="molecule type" value="Genomic_DNA"/>
</dbReference>
<gene>
    <name evidence="2" type="ORF">CGXH109_LOCUS154353</name>
</gene>
<feature type="transmembrane region" description="Helical" evidence="1">
    <location>
        <begin position="160"/>
        <end position="179"/>
    </location>
</feature>
<evidence type="ECO:0000313" key="2">
    <source>
        <dbReference type="EMBL" id="CAI0655830.1"/>
    </source>
</evidence>
<dbReference type="AlphaFoldDB" id="A0A9W4WP07"/>
<accession>A0A9W4WP07</accession>
<feature type="non-terminal residue" evidence="2">
    <location>
        <position position="1"/>
    </location>
</feature>
<protein>
    <submittedName>
        <fullName evidence="2">Uncharacterized protein</fullName>
    </submittedName>
</protein>
<organism evidence="2 3">
    <name type="scientific">Colletotrichum noveboracense</name>
    <dbReference type="NCBI Taxonomy" id="2664923"/>
    <lineage>
        <taxon>Eukaryota</taxon>
        <taxon>Fungi</taxon>
        <taxon>Dikarya</taxon>
        <taxon>Ascomycota</taxon>
        <taxon>Pezizomycotina</taxon>
        <taxon>Sordariomycetes</taxon>
        <taxon>Hypocreomycetidae</taxon>
        <taxon>Glomerellales</taxon>
        <taxon>Glomerellaceae</taxon>
        <taxon>Colletotrichum</taxon>
        <taxon>Colletotrichum gloeosporioides species complex</taxon>
    </lineage>
</organism>